<dbReference type="Gene3D" id="2.30.110.10">
    <property type="entry name" value="Electron Transport, Fmn-binding Protein, Chain A"/>
    <property type="match status" value="1"/>
</dbReference>
<dbReference type="InterPro" id="IPR012349">
    <property type="entry name" value="Split_barrel_FMN-bd"/>
</dbReference>
<dbReference type="SUPFAM" id="SSF50475">
    <property type="entry name" value="FMN-binding split barrel"/>
    <property type="match status" value="1"/>
</dbReference>
<dbReference type="PANTHER" id="PTHR30466">
    <property type="entry name" value="FLAVIN REDUCTASE"/>
    <property type="match status" value="1"/>
</dbReference>
<gene>
    <name evidence="4" type="ORF">UFOPK1506_00582</name>
</gene>
<evidence type="ECO:0000259" key="3">
    <source>
        <dbReference type="SMART" id="SM00903"/>
    </source>
</evidence>
<name>A0A6J6CNB9_9ZZZZ</name>
<proteinExistence type="inferred from homology"/>
<dbReference type="InterPro" id="IPR050268">
    <property type="entry name" value="NADH-dep_flavin_reductase"/>
</dbReference>
<dbReference type="InterPro" id="IPR002563">
    <property type="entry name" value="Flavin_Rdtase-like_dom"/>
</dbReference>
<dbReference type="Pfam" id="PF01613">
    <property type="entry name" value="Flavin_Reduct"/>
    <property type="match status" value="1"/>
</dbReference>
<dbReference type="GO" id="GO:0010181">
    <property type="term" value="F:FMN binding"/>
    <property type="evidence" value="ECO:0007669"/>
    <property type="project" value="InterPro"/>
</dbReference>
<dbReference type="EMBL" id="CAEZSV010000085">
    <property type="protein sequence ID" value="CAB4553092.1"/>
    <property type="molecule type" value="Genomic_DNA"/>
</dbReference>
<evidence type="ECO:0000313" key="4">
    <source>
        <dbReference type="EMBL" id="CAB4553092.1"/>
    </source>
</evidence>
<reference evidence="4" key="1">
    <citation type="submission" date="2020-05" db="EMBL/GenBank/DDBJ databases">
        <authorList>
            <person name="Chiriac C."/>
            <person name="Salcher M."/>
            <person name="Ghai R."/>
            <person name="Kavagutti S V."/>
        </authorList>
    </citation>
    <scope>NUCLEOTIDE SEQUENCE</scope>
</reference>
<comment type="similarity">
    <text evidence="1">Belongs to the non-flavoprotein flavin reductase family.</text>
</comment>
<dbReference type="PANTHER" id="PTHR30466:SF11">
    <property type="entry name" value="FLAVIN-DEPENDENT MONOOXYGENASE, REDUCTASE SUBUNIT HSAB"/>
    <property type="match status" value="1"/>
</dbReference>
<accession>A0A6J6CNB9</accession>
<feature type="domain" description="Flavin reductase like" evidence="3">
    <location>
        <begin position="1"/>
        <end position="145"/>
    </location>
</feature>
<dbReference type="SMART" id="SM00903">
    <property type="entry name" value="Flavin_Reduct"/>
    <property type="match status" value="1"/>
</dbReference>
<evidence type="ECO:0000256" key="1">
    <source>
        <dbReference type="ARBA" id="ARBA00008898"/>
    </source>
</evidence>
<sequence length="149" mass="16179">MSGWITGIAIVTAEVDGERVGIVCNSLTSVSLDPILVSWCVDKKIASYPLWRNAMNWAVHFVDAGQEELVHRFTTHGVDRFAGLELIEPSAEHPALALACAQTYFTARTTAQHEAGDHVIIVGEVLAFSDGISQPLTFFRGKFLPGPTV</sequence>
<protein>
    <submittedName>
        <fullName evidence="4">Unannotated protein</fullName>
    </submittedName>
</protein>
<evidence type="ECO:0000256" key="2">
    <source>
        <dbReference type="ARBA" id="ARBA00023002"/>
    </source>
</evidence>
<dbReference type="AlphaFoldDB" id="A0A6J6CNB9"/>
<dbReference type="GO" id="GO:0042602">
    <property type="term" value="F:riboflavin reductase (NADPH) activity"/>
    <property type="evidence" value="ECO:0007669"/>
    <property type="project" value="TreeGrafter"/>
</dbReference>
<organism evidence="4">
    <name type="scientific">freshwater metagenome</name>
    <dbReference type="NCBI Taxonomy" id="449393"/>
    <lineage>
        <taxon>unclassified sequences</taxon>
        <taxon>metagenomes</taxon>
        <taxon>ecological metagenomes</taxon>
    </lineage>
</organism>
<keyword evidence="2" id="KW-0560">Oxidoreductase</keyword>